<sequence>MRSNDLSCLSYRGFLESNRDTIITSITSTNTCNGLDNIWIHHFLKEAELLLDQKLFIALKNKGNSYVKCVWARRITGFVRFQAFNSGKRGTLAAQETFTKVLAGSNQEGE</sequence>
<protein>
    <submittedName>
        <fullName evidence="1">Uncharacterized protein</fullName>
    </submittedName>
</protein>
<name>U9TWJ6_RHIID</name>
<dbReference type="HOGENOM" id="CLU_2172390_0_0_1"/>
<reference evidence="1" key="1">
    <citation type="submission" date="2013-07" db="EMBL/GenBank/DDBJ databases">
        <title>The genome of an arbuscular mycorrhizal fungus provides insights into the evolution of the oldest plant symbiosis.</title>
        <authorList>
            <consortium name="DOE Joint Genome Institute"/>
            <person name="Tisserant E."/>
            <person name="Malbreil M."/>
            <person name="Kuo A."/>
            <person name="Kohler A."/>
            <person name="Symeonidi A."/>
            <person name="Balestrini R."/>
            <person name="Charron P."/>
            <person name="Duensing N."/>
            <person name="Frei-dit-Frey N."/>
            <person name="Gianinazzi-Pearson V."/>
            <person name="Gilbert B."/>
            <person name="Handa Y."/>
            <person name="Hijri M."/>
            <person name="Kaul R."/>
            <person name="Kawaguchi M."/>
            <person name="Krajinski F."/>
            <person name="Lammers P."/>
            <person name="Lapierre D."/>
            <person name="Masclaux F.G."/>
            <person name="Murat C."/>
            <person name="Morin E."/>
            <person name="Ndikumana S."/>
            <person name="Pagni M."/>
            <person name="Petitpierre D."/>
            <person name="Requena N."/>
            <person name="Rosikiewicz P."/>
            <person name="Riley R."/>
            <person name="Saito K."/>
            <person name="San Clemente H."/>
            <person name="Shapiro H."/>
            <person name="van Tuinen D."/>
            <person name="Becard G."/>
            <person name="Bonfante P."/>
            <person name="Paszkowski U."/>
            <person name="Shachar-Hill Y."/>
            <person name="Young J.P."/>
            <person name="Sanders I.R."/>
            <person name="Henrissat B."/>
            <person name="Rensing S.A."/>
            <person name="Grigoriev I.V."/>
            <person name="Corradi N."/>
            <person name="Roux C."/>
            <person name="Martin F."/>
        </authorList>
    </citation>
    <scope>NUCLEOTIDE SEQUENCE</scope>
    <source>
        <strain evidence="1">DAOM 197198</strain>
    </source>
</reference>
<gene>
    <name evidence="1" type="ORF">GLOINDRAFT_32508</name>
</gene>
<dbReference type="EMBL" id="KI289974">
    <property type="protein sequence ID" value="ESA07746.1"/>
    <property type="molecule type" value="Genomic_DNA"/>
</dbReference>
<accession>U9TWJ6</accession>
<dbReference type="VEuPathDB" id="FungiDB:RhiirFUN_007083"/>
<dbReference type="AlphaFoldDB" id="U9TWJ6"/>
<proteinExistence type="predicted"/>
<organism evidence="1">
    <name type="scientific">Rhizophagus irregularis (strain DAOM 181602 / DAOM 197198 / MUCL 43194)</name>
    <name type="common">Arbuscular mycorrhizal fungus</name>
    <name type="synonym">Glomus intraradices</name>
    <dbReference type="NCBI Taxonomy" id="747089"/>
    <lineage>
        <taxon>Eukaryota</taxon>
        <taxon>Fungi</taxon>
        <taxon>Fungi incertae sedis</taxon>
        <taxon>Mucoromycota</taxon>
        <taxon>Glomeromycotina</taxon>
        <taxon>Glomeromycetes</taxon>
        <taxon>Glomerales</taxon>
        <taxon>Glomeraceae</taxon>
        <taxon>Rhizophagus</taxon>
    </lineage>
</organism>
<evidence type="ECO:0000313" key="1">
    <source>
        <dbReference type="EMBL" id="ESA07746.1"/>
    </source>
</evidence>